<dbReference type="AlphaFoldDB" id="A0A5Q6RWF5"/>
<evidence type="ECO:0000256" key="6">
    <source>
        <dbReference type="SAM" id="Phobius"/>
    </source>
</evidence>
<feature type="transmembrane region" description="Helical" evidence="6">
    <location>
        <begin position="318"/>
        <end position="337"/>
    </location>
</feature>
<feature type="transmembrane region" description="Helical" evidence="6">
    <location>
        <begin position="238"/>
        <end position="256"/>
    </location>
</feature>
<comment type="caution">
    <text evidence="7">The sequence shown here is derived from an EMBL/GenBank/DDBJ whole genome shotgun (WGS) entry which is preliminary data.</text>
</comment>
<dbReference type="InterPro" id="IPR001851">
    <property type="entry name" value="ABC_transp_permease"/>
</dbReference>
<dbReference type="Pfam" id="PF02653">
    <property type="entry name" value="BPD_transp_2"/>
    <property type="match status" value="1"/>
</dbReference>
<dbReference type="CDD" id="cd06580">
    <property type="entry name" value="TM_PBP1_transp_TpRbsC_like"/>
    <property type="match status" value="1"/>
</dbReference>
<dbReference type="EMBL" id="VDFQ02000004">
    <property type="protein sequence ID" value="KAA1422391.1"/>
    <property type="molecule type" value="Genomic_DNA"/>
</dbReference>
<feature type="transmembrane region" description="Helical" evidence="6">
    <location>
        <begin position="112"/>
        <end position="131"/>
    </location>
</feature>
<reference evidence="7 8" key="1">
    <citation type="submission" date="2019-09" db="EMBL/GenBank/DDBJ databases">
        <title>Mumia zhuanghuii sp. nov. isolated from the intestinal contents of plateau pika (Ochotona curzoniae) in the Qinghai-Tibet plateau of China.</title>
        <authorList>
            <person name="Tian Z."/>
        </authorList>
    </citation>
    <scope>NUCLEOTIDE SEQUENCE [LARGE SCALE GENOMIC DNA]</scope>
    <source>
        <strain evidence="8">350</strain>
    </source>
</reference>
<evidence type="ECO:0000256" key="2">
    <source>
        <dbReference type="ARBA" id="ARBA00022475"/>
    </source>
</evidence>
<dbReference type="GO" id="GO:0005886">
    <property type="term" value="C:plasma membrane"/>
    <property type="evidence" value="ECO:0007669"/>
    <property type="project" value="UniProtKB-SubCell"/>
</dbReference>
<keyword evidence="2" id="KW-1003">Cell membrane</keyword>
<proteinExistence type="predicted"/>
<evidence type="ECO:0000256" key="5">
    <source>
        <dbReference type="ARBA" id="ARBA00023136"/>
    </source>
</evidence>
<keyword evidence="4 6" id="KW-1133">Transmembrane helix</keyword>
<evidence type="ECO:0000256" key="4">
    <source>
        <dbReference type="ARBA" id="ARBA00022989"/>
    </source>
</evidence>
<dbReference type="PANTHER" id="PTHR47089:SF1">
    <property type="entry name" value="GUANOSINE ABC TRANSPORTER PERMEASE PROTEIN NUPP"/>
    <property type="match status" value="1"/>
</dbReference>
<gene>
    <name evidence="7" type="ORF">FE697_014655</name>
</gene>
<feature type="transmembrane region" description="Helical" evidence="6">
    <location>
        <begin position="89"/>
        <end position="106"/>
    </location>
</feature>
<keyword evidence="5 6" id="KW-0472">Membrane</keyword>
<feature type="transmembrane region" description="Helical" evidence="6">
    <location>
        <begin position="288"/>
        <end position="306"/>
    </location>
</feature>
<protein>
    <submittedName>
        <fullName evidence="7">ABC transporter permease</fullName>
    </submittedName>
</protein>
<feature type="transmembrane region" description="Helical" evidence="6">
    <location>
        <begin position="138"/>
        <end position="156"/>
    </location>
</feature>
<organism evidence="7 8">
    <name type="scientific">Mumia zhuanghuii</name>
    <dbReference type="NCBI Taxonomy" id="2585211"/>
    <lineage>
        <taxon>Bacteria</taxon>
        <taxon>Bacillati</taxon>
        <taxon>Actinomycetota</taxon>
        <taxon>Actinomycetes</taxon>
        <taxon>Propionibacteriales</taxon>
        <taxon>Nocardioidaceae</taxon>
        <taxon>Mumia</taxon>
    </lineage>
</organism>
<feature type="transmembrane region" description="Helical" evidence="6">
    <location>
        <begin position="60"/>
        <end position="77"/>
    </location>
</feature>
<accession>A0A5Q6RWF5</accession>
<dbReference type="Proteomes" id="UP000307768">
    <property type="component" value="Unassembled WGS sequence"/>
</dbReference>
<sequence>MTRLRNIAIALAAPLLAIVFSLAVTSLVIQISGGSASDFISILFSWPADRLLVNIANQTSLIYLSALAAAVGFRMNLFNIGVEGQYRMAAYAGALFAGAAFLPGALNVIGALLVAVAVGAAWAGIAGLLRVTRGVSEVISTIMLNAIAITITGYLINTYGIKAGDSRRTEAIPESSQVPGWQPFDKAAGEVWTLGLLAVIAGVSFWLVLNKTRFGFDLRATGQSESAAIASGVNSKKMTMVTLLISGGIAGLIWMPSLFGSAHYYGTTFQAGLGFTGIAVALLGRNRALPIAFAALLFAYLNEQSNRLTIEAGISVEVIQITQGIIVLAVVIAYELVRRYRLRAEEREVAQAPRPGATTEEVSA</sequence>
<dbReference type="GO" id="GO:0022857">
    <property type="term" value="F:transmembrane transporter activity"/>
    <property type="evidence" value="ECO:0007669"/>
    <property type="project" value="InterPro"/>
</dbReference>
<evidence type="ECO:0000313" key="8">
    <source>
        <dbReference type="Proteomes" id="UP000307768"/>
    </source>
</evidence>
<dbReference type="PANTHER" id="PTHR47089">
    <property type="entry name" value="ABC TRANSPORTER, PERMEASE PROTEIN"/>
    <property type="match status" value="1"/>
</dbReference>
<evidence type="ECO:0000256" key="1">
    <source>
        <dbReference type="ARBA" id="ARBA00004651"/>
    </source>
</evidence>
<evidence type="ECO:0000256" key="3">
    <source>
        <dbReference type="ARBA" id="ARBA00022692"/>
    </source>
</evidence>
<dbReference type="OrthoDB" id="45037at2"/>
<evidence type="ECO:0000313" key="7">
    <source>
        <dbReference type="EMBL" id="KAA1422391.1"/>
    </source>
</evidence>
<comment type="subcellular location">
    <subcellularLocation>
        <location evidence="1">Cell membrane</location>
        <topology evidence="1">Multi-pass membrane protein</topology>
    </subcellularLocation>
</comment>
<keyword evidence="3 6" id="KW-0812">Transmembrane</keyword>
<feature type="transmembrane region" description="Helical" evidence="6">
    <location>
        <begin position="191"/>
        <end position="209"/>
    </location>
</feature>
<name>A0A5Q6RWF5_9ACTN</name>
<dbReference type="RefSeq" id="WP_149770342.1">
    <property type="nucleotide sequence ID" value="NZ_VDFQ02000004.1"/>
</dbReference>